<proteinExistence type="inferred from homology"/>
<dbReference type="InterPro" id="IPR058163">
    <property type="entry name" value="LysR-type_TF_proteobact-type"/>
</dbReference>
<accession>A0AAV2WPD4</accession>
<dbReference type="Gene3D" id="3.40.190.290">
    <property type="match status" value="1"/>
</dbReference>
<dbReference type="GO" id="GO:0003700">
    <property type="term" value="F:DNA-binding transcription factor activity"/>
    <property type="evidence" value="ECO:0007669"/>
    <property type="project" value="InterPro"/>
</dbReference>
<dbReference type="Pfam" id="PF00126">
    <property type="entry name" value="HTH_1"/>
    <property type="match status" value="1"/>
</dbReference>
<dbReference type="PANTHER" id="PTHR30537:SF3">
    <property type="entry name" value="TRANSCRIPTIONAL REGULATORY PROTEIN"/>
    <property type="match status" value="1"/>
</dbReference>
<dbReference type="Proteomes" id="UP000028864">
    <property type="component" value="Unassembled WGS sequence"/>
</dbReference>
<evidence type="ECO:0000313" key="7">
    <source>
        <dbReference type="Proteomes" id="UP000028864"/>
    </source>
</evidence>
<dbReference type="PROSITE" id="PS50931">
    <property type="entry name" value="HTH_LYSR"/>
    <property type="match status" value="1"/>
</dbReference>
<dbReference type="GO" id="GO:0006351">
    <property type="term" value="P:DNA-templated transcription"/>
    <property type="evidence" value="ECO:0007669"/>
    <property type="project" value="TreeGrafter"/>
</dbReference>
<name>A0AAV2WPD4_MYCNE</name>
<dbReference type="GO" id="GO:0043565">
    <property type="term" value="F:sequence-specific DNA binding"/>
    <property type="evidence" value="ECO:0007669"/>
    <property type="project" value="TreeGrafter"/>
</dbReference>
<dbReference type="EMBL" id="LK021340">
    <property type="protein sequence ID" value="CDQ46065.1"/>
    <property type="molecule type" value="Genomic_DNA"/>
</dbReference>
<protein>
    <submittedName>
        <fullName evidence="6">LysR family transcriptional regulator</fullName>
    </submittedName>
</protein>
<dbReference type="AlphaFoldDB" id="A0AAV2WPD4"/>
<evidence type="ECO:0000256" key="1">
    <source>
        <dbReference type="ARBA" id="ARBA00009437"/>
    </source>
</evidence>
<dbReference type="InterPro" id="IPR036388">
    <property type="entry name" value="WH-like_DNA-bd_sf"/>
</dbReference>
<dbReference type="SUPFAM" id="SSF53850">
    <property type="entry name" value="Periplasmic binding protein-like II"/>
    <property type="match status" value="1"/>
</dbReference>
<dbReference type="Pfam" id="PF03466">
    <property type="entry name" value="LysR_substrate"/>
    <property type="match status" value="1"/>
</dbReference>
<dbReference type="InterPro" id="IPR000847">
    <property type="entry name" value="LysR_HTH_N"/>
</dbReference>
<evidence type="ECO:0000256" key="3">
    <source>
        <dbReference type="ARBA" id="ARBA00023125"/>
    </source>
</evidence>
<dbReference type="SUPFAM" id="SSF46785">
    <property type="entry name" value="Winged helix' DNA-binding domain"/>
    <property type="match status" value="1"/>
</dbReference>
<dbReference type="InterPro" id="IPR005119">
    <property type="entry name" value="LysR_subst-bd"/>
</dbReference>
<keyword evidence="2" id="KW-0805">Transcription regulation</keyword>
<keyword evidence="4" id="KW-0804">Transcription</keyword>
<reference evidence="6" key="2">
    <citation type="submission" date="2015-09" db="EMBL/GenBank/DDBJ databases">
        <title>Draft genome sequence of Mycobacterium neoaurum DSM 44074.</title>
        <authorList>
            <person name="Croce O."/>
            <person name="Robert C."/>
            <person name="Raoult D."/>
            <person name="Drancourt M."/>
        </authorList>
    </citation>
    <scope>NUCLEOTIDE SEQUENCE</scope>
    <source>
        <strain evidence="6">DSM 44074</strain>
    </source>
</reference>
<organism evidence="6 7">
    <name type="scientific">Mycolicibacterium neoaurum</name>
    <name type="common">Mycobacterium neoaurum</name>
    <dbReference type="NCBI Taxonomy" id="1795"/>
    <lineage>
        <taxon>Bacteria</taxon>
        <taxon>Bacillati</taxon>
        <taxon>Actinomycetota</taxon>
        <taxon>Actinomycetes</taxon>
        <taxon>Mycobacteriales</taxon>
        <taxon>Mycobacteriaceae</taxon>
        <taxon>Mycolicibacterium</taxon>
    </lineage>
</organism>
<dbReference type="PANTHER" id="PTHR30537">
    <property type="entry name" value="HTH-TYPE TRANSCRIPTIONAL REGULATOR"/>
    <property type="match status" value="1"/>
</dbReference>
<gene>
    <name evidence="6" type="ORF">BN1047_03968</name>
</gene>
<dbReference type="RefSeq" id="WP_030136025.1">
    <property type="nucleotide sequence ID" value="NZ_FMZG01000010.1"/>
</dbReference>
<evidence type="ECO:0000256" key="2">
    <source>
        <dbReference type="ARBA" id="ARBA00023015"/>
    </source>
</evidence>
<feature type="domain" description="HTH lysR-type" evidence="5">
    <location>
        <begin position="1"/>
        <end position="59"/>
    </location>
</feature>
<evidence type="ECO:0000259" key="5">
    <source>
        <dbReference type="PROSITE" id="PS50931"/>
    </source>
</evidence>
<dbReference type="Gene3D" id="1.10.10.10">
    <property type="entry name" value="Winged helix-like DNA-binding domain superfamily/Winged helix DNA-binding domain"/>
    <property type="match status" value="1"/>
</dbReference>
<sequence>MLSADNLRYFLEVARAGRLSDASRVLEVDHTTVGRRITALERSVGERLFDRAPSGWRLTEAGKRMMPRAEAVESAVMAAYDVQGATPDVLTGSIRITATDGFGAFIIAPHLVELKAAHPRLSVELVTATVHNAVSERHFDVAVTLERPTSRAVRSDVLCHYDLGLYATAEYLENHPPIAKVSDLRAHTLIWYVNALMDVEPLRILDELPHVQTVDAQISNITGHWLAARSGLGVAPLPAYIANGDERLIRVLPDAFSVRRLYWLVVPRELERLERVRTVCAFLRDTVEAHPDLSLGKRKAQPANI</sequence>
<dbReference type="InterPro" id="IPR036390">
    <property type="entry name" value="WH_DNA-bd_sf"/>
</dbReference>
<evidence type="ECO:0000256" key="4">
    <source>
        <dbReference type="ARBA" id="ARBA00023163"/>
    </source>
</evidence>
<comment type="similarity">
    <text evidence="1">Belongs to the LysR transcriptional regulatory family.</text>
</comment>
<keyword evidence="3" id="KW-0238">DNA-binding</keyword>
<reference evidence="6" key="1">
    <citation type="submission" date="2014-05" db="EMBL/GenBank/DDBJ databases">
        <authorList>
            <person name="Urmite Genomes"/>
        </authorList>
    </citation>
    <scope>NUCLEOTIDE SEQUENCE</scope>
    <source>
        <strain evidence="6">DSM 44074</strain>
    </source>
</reference>
<evidence type="ECO:0000313" key="6">
    <source>
        <dbReference type="EMBL" id="CDQ46065.1"/>
    </source>
</evidence>